<comment type="caution">
    <text evidence="1">The sequence shown here is derived from an EMBL/GenBank/DDBJ whole genome shotgun (WGS) entry which is preliminary data.</text>
</comment>
<accession>A0ACB0KZX4</accession>
<protein>
    <submittedName>
        <fullName evidence="1">Uncharacterized protein</fullName>
    </submittedName>
</protein>
<sequence>MLEFPLLLHFLVGEFYQSCDSEDEENDDDDDAGKNSKSDAKKEGLVFIYVSEVILLN</sequence>
<reference evidence="1" key="1">
    <citation type="submission" date="2023-10" db="EMBL/GenBank/DDBJ databases">
        <authorList>
            <person name="Rodriguez Cubillos JULIANA M."/>
            <person name="De Vega J."/>
        </authorList>
    </citation>
    <scope>NUCLEOTIDE SEQUENCE</scope>
</reference>
<keyword evidence="2" id="KW-1185">Reference proteome</keyword>
<evidence type="ECO:0000313" key="2">
    <source>
        <dbReference type="Proteomes" id="UP001177021"/>
    </source>
</evidence>
<gene>
    <name evidence="1" type="ORF">MILVUS5_LOCUS27477</name>
</gene>
<proteinExistence type="predicted"/>
<name>A0ACB0KZX4_TRIPR</name>
<dbReference type="Proteomes" id="UP001177021">
    <property type="component" value="Unassembled WGS sequence"/>
</dbReference>
<dbReference type="EMBL" id="CASHSV030000409">
    <property type="protein sequence ID" value="CAJ2661824.1"/>
    <property type="molecule type" value="Genomic_DNA"/>
</dbReference>
<evidence type="ECO:0000313" key="1">
    <source>
        <dbReference type="EMBL" id="CAJ2661824.1"/>
    </source>
</evidence>
<organism evidence="1 2">
    <name type="scientific">Trifolium pratense</name>
    <name type="common">Red clover</name>
    <dbReference type="NCBI Taxonomy" id="57577"/>
    <lineage>
        <taxon>Eukaryota</taxon>
        <taxon>Viridiplantae</taxon>
        <taxon>Streptophyta</taxon>
        <taxon>Embryophyta</taxon>
        <taxon>Tracheophyta</taxon>
        <taxon>Spermatophyta</taxon>
        <taxon>Magnoliopsida</taxon>
        <taxon>eudicotyledons</taxon>
        <taxon>Gunneridae</taxon>
        <taxon>Pentapetalae</taxon>
        <taxon>rosids</taxon>
        <taxon>fabids</taxon>
        <taxon>Fabales</taxon>
        <taxon>Fabaceae</taxon>
        <taxon>Papilionoideae</taxon>
        <taxon>50 kb inversion clade</taxon>
        <taxon>NPAAA clade</taxon>
        <taxon>Hologalegina</taxon>
        <taxon>IRL clade</taxon>
        <taxon>Trifolieae</taxon>
        <taxon>Trifolium</taxon>
    </lineage>
</organism>